<dbReference type="Proteomes" id="UP001212997">
    <property type="component" value="Unassembled WGS sequence"/>
</dbReference>
<dbReference type="AlphaFoldDB" id="A0AAD5V3P1"/>
<dbReference type="EMBL" id="JANAWD010000315">
    <property type="protein sequence ID" value="KAJ3481555.1"/>
    <property type="molecule type" value="Genomic_DNA"/>
</dbReference>
<sequence>MGDSPPSYTRFSMPSNQSVPAYTECALRQERVLNSAPASPVPSNEPGCRECAYRTDHVEVILRHVPWGLQFAGYGKGAFVDGTVRFIKNCGHVLKVSVKLEGQVTNTTSENATVALPGITKKKLFSKEVVLFESAAPSQLPLDRQFQFSIPFPATVEGETDPLPPSYTGFHPGATCEVGYALQVDITRKGLRRHEMRSIPVLYLPKTTPLAPPMLELPVPLPGPRVQDGVKLIVVPPVWANDQQQAACPSTDLPDIYLMLPAHATFASGDVIPIGLILSCPTAPAIPKLLTPNVGVFLIKRKKMWTSGGRQISIREQLVSKAEDFHLSDLQEGSRYLTIALQGGEPGCECSWSVNRAVAIEYFIRVIIRPPPFAKHLPVFRHDEPVYMSTDQYGTLERELLTMNGIPTPAIGLTNAHAPSRR</sequence>
<name>A0AAD5V3P1_9APHY</name>
<organism evidence="1 2">
    <name type="scientific">Meripilus lineatus</name>
    <dbReference type="NCBI Taxonomy" id="2056292"/>
    <lineage>
        <taxon>Eukaryota</taxon>
        <taxon>Fungi</taxon>
        <taxon>Dikarya</taxon>
        <taxon>Basidiomycota</taxon>
        <taxon>Agaricomycotina</taxon>
        <taxon>Agaricomycetes</taxon>
        <taxon>Polyporales</taxon>
        <taxon>Meripilaceae</taxon>
        <taxon>Meripilus</taxon>
    </lineage>
</organism>
<proteinExistence type="predicted"/>
<reference evidence="1" key="1">
    <citation type="submission" date="2022-07" db="EMBL/GenBank/DDBJ databases">
        <title>Genome Sequence of Physisporinus lineatus.</title>
        <authorList>
            <person name="Buettner E."/>
        </authorList>
    </citation>
    <scope>NUCLEOTIDE SEQUENCE</scope>
    <source>
        <strain evidence="1">VT162</strain>
    </source>
</reference>
<comment type="caution">
    <text evidence="1">The sequence shown here is derived from an EMBL/GenBank/DDBJ whole genome shotgun (WGS) entry which is preliminary data.</text>
</comment>
<gene>
    <name evidence="1" type="ORF">NLI96_g7587</name>
</gene>
<evidence type="ECO:0000313" key="2">
    <source>
        <dbReference type="Proteomes" id="UP001212997"/>
    </source>
</evidence>
<evidence type="ECO:0000313" key="1">
    <source>
        <dbReference type="EMBL" id="KAJ3481555.1"/>
    </source>
</evidence>
<keyword evidence="2" id="KW-1185">Reference proteome</keyword>
<accession>A0AAD5V3P1</accession>
<protein>
    <submittedName>
        <fullName evidence="1">Uncharacterized protein</fullName>
    </submittedName>
</protein>